<dbReference type="PANTHER" id="PTHR13293">
    <property type="entry name" value="AKIRIN-RELATED"/>
    <property type="match status" value="1"/>
</dbReference>
<dbReference type="GO" id="GO:0003712">
    <property type="term" value="F:transcription coregulator activity"/>
    <property type="evidence" value="ECO:0000318"/>
    <property type="project" value="GO_Central"/>
</dbReference>
<reference evidence="5" key="2">
    <citation type="submission" date="2021-01" db="UniProtKB">
        <authorList>
            <consortium name="EnsemblMetazoa"/>
        </authorList>
    </citation>
    <scope>IDENTIFICATION</scope>
</reference>
<evidence type="ECO:0000256" key="3">
    <source>
        <dbReference type="ARBA" id="ARBA00023242"/>
    </source>
</evidence>
<evidence type="ECO:0000256" key="2">
    <source>
        <dbReference type="ARBA" id="ARBA00005625"/>
    </source>
</evidence>
<dbReference type="GO" id="GO:0005634">
    <property type="term" value="C:nucleus"/>
    <property type="evidence" value="ECO:0000318"/>
    <property type="project" value="GO_Central"/>
</dbReference>
<evidence type="ECO:0000313" key="5">
    <source>
        <dbReference type="EnsemblMetazoa" id="XP_796196"/>
    </source>
</evidence>
<dbReference type="EnsemblMetazoa" id="XM_791103">
    <property type="protein sequence ID" value="XP_796196"/>
    <property type="gene ID" value="LOC591544"/>
</dbReference>
<proteinExistence type="inferred from homology"/>
<evidence type="ECO:0008006" key="7">
    <source>
        <dbReference type="Google" id="ProtNLM"/>
    </source>
</evidence>
<reference evidence="6" key="1">
    <citation type="submission" date="2015-02" db="EMBL/GenBank/DDBJ databases">
        <title>Genome sequencing for Strongylocentrotus purpuratus.</title>
        <authorList>
            <person name="Murali S."/>
            <person name="Liu Y."/>
            <person name="Vee V."/>
            <person name="English A."/>
            <person name="Wang M."/>
            <person name="Skinner E."/>
            <person name="Han Y."/>
            <person name="Muzny D.M."/>
            <person name="Worley K.C."/>
            <person name="Gibbs R.A."/>
        </authorList>
    </citation>
    <scope>NUCLEOTIDE SEQUENCE</scope>
</reference>
<dbReference type="PANTHER" id="PTHR13293:SF6">
    <property type="entry name" value="AKIRIN-RELATED"/>
    <property type="match status" value="1"/>
</dbReference>
<dbReference type="GeneID" id="591544"/>
<evidence type="ECO:0000313" key="6">
    <source>
        <dbReference type="Proteomes" id="UP000007110"/>
    </source>
</evidence>
<comment type="subcellular location">
    <subcellularLocation>
        <location evidence="1">Nucleus</location>
    </subcellularLocation>
</comment>
<dbReference type="CDD" id="cd22240">
    <property type="entry name" value="akirin"/>
    <property type="match status" value="1"/>
</dbReference>
<dbReference type="KEGG" id="spu:591544"/>
<keyword evidence="3" id="KW-0539">Nucleus</keyword>
<sequence length="211" mass="23770">MACATLKRTLDFDPLHSPGTSPKRRRCSPIITPSTPTSKSSLQQSPFSPVTPRISPGQLVAHISHEWRRIRRRKRLEESYSSEAPSSSEMVEHSSRFGLTSSAMVEQASRFGLTSGCFSPPPSTSTNPMPQPTMPSGSSLQQTQTKDQPMFTLKQVILICEQMLKEQESRIREEYDKALSCKLAEQYDAFVKFNQDQIQRRFTSTSMSYVS</sequence>
<dbReference type="OMA" id="QADGCCP"/>
<dbReference type="InParanoid" id="A0A7M7RHC0"/>
<feature type="region of interest" description="Disordered" evidence="4">
    <location>
        <begin position="11"/>
        <end position="56"/>
    </location>
</feature>
<dbReference type="FunCoup" id="A0A7M7RHC0">
    <property type="interactions" value="2152"/>
</dbReference>
<dbReference type="GO" id="GO:0000785">
    <property type="term" value="C:chromatin"/>
    <property type="evidence" value="ECO:0000318"/>
    <property type="project" value="GO_Central"/>
</dbReference>
<dbReference type="AlphaFoldDB" id="A0A7M7RHC0"/>
<feature type="region of interest" description="Disordered" evidence="4">
    <location>
        <begin position="116"/>
        <end position="142"/>
    </location>
</feature>
<dbReference type="GO" id="GO:0045944">
    <property type="term" value="P:positive regulation of transcription by RNA polymerase II"/>
    <property type="evidence" value="ECO:0000318"/>
    <property type="project" value="GO_Central"/>
</dbReference>
<dbReference type="GO" id="GO:0045089">
    <property type="term" value="P:positive regulation of innate immune response"/>
    <property type="evidence" value="ECO:0000318"/>
    <property type="project" value="GO_Central"/>
</dbReference>
<dbReference type="RefSeq" id="XP_796196.2">
    <property type="nucleotide sequence ID" value="XM_791103.5"/>
</dbReference>
<evidence type="ECO:0000256" key="1">
    <source>
        <dbReference type="ARBA" id="ARBA00004123"/>
    </source>
</evidence>
<feature type="compositionally biased region" description="Low complexity" evidence="4">
    <location>
        <begin position="28"/>
        <end position="46"/>
    </location>
</feature>
<evidence type="ECO:0000256" key="4">
    <source>
        <dbReference type="SAM" id="MobiDB-lite"/>
    </source>
</evidence>
<name>A0A7M7RHC0_STRPU</name>
<keyword evidence="6" id="KW-1185">Reference proteome</keyword>
<dbReference type="InterPro" id="IPR024132">
    <property type="entry name" value="Akirin"/>
</dbReference>
<comment type="similarity">
    <text evidence="2">Belongs to the akirin family.</text>
</comment>
<dbReference type="Proteomes" id="UP000007110">
    <property type="component" value="Unassembled WGS sequence"/>
</dbReference>
<protein>
    <recommendedName>
        <fullName evidence="7">Akirin</fullName>
    </recommendedName>
</protein>
<accession>A0A7M7RHC0</accession>
<dbReference type="OrthoDB" id="10039914at2759"/>
<feature type="compositionally biased region" description="Pro residues" evidence="4">
    <location>
        <begin position="119"/>
        <end position="133"/>
    </location>
</feature>
<organism evidence="5 6">
    <name type="scientific">Strongylocentrotus purpuratus</name>
    <name type="common">Purple sea urchin</name>
    <dbReference type="NCBI Taxonomy" id="7668"/>
    <lineage>
        <taxon>Eukaryota</taxon>
        <taxon>Metazoa</taxon>
        <taxon>Echinodermata</taxon>
        <taxon>Eleutherozoa</taxon>
        <taxon>Echinozoa</taxon>
        <taxon>Echinoidea</taxon>
        <taxon>Euechinoidea</taxon>
        <taxon>Echinacea</taxon>
        <taxon>Camarodonta</taxon>
        <taxon>Echinidea</taxon>
        <taxon>Strongylocentrotidae</taxon>
        <taxon>Strongylocentrotus</taxon>
    </lineage>
</organism>